<reference evidence="1 2" key="1">
    <citation type="journal article" date="2014" name="Genome Announc.">
        <title>Draft Genome Sequence of Advenella kashmirensis Strain W13003, a Polycyclic Aromatic Hydrocarbon-Degrading Bacterium.</title>
        <authorList>
            <person name="Wang X."/>
            <person name="Jin D."/>
            <person name="Zhou L."/>
            <person name="Wu L."/>
            <person name="An W."/>
            <person name="Zhao L."/>
        </authorList>
    </citation>
    <scope>NUCLEOTIDE SEQUENCE [LARGE SCALE GENOMIC DNA]</scope>
    <source>
        <strain evidence="1 2">W13003</strain>
    </source>
</reference>
<keyword evidence="2" id="KW-1185">Reference proteome</keyword>
<dbReference type="RefSeq" id="WP_024003376.1">
    <property type="nucleotide sequence ID" value="NZ_KI650979.1"/>
</dbReference>
<dbReference type="AlphaFoldDB" id="V8QZB0"/>
<proteinExistence type="predicted"/>
<dbReference type="EMBL" id="AYXT01000001">
    <property type="protein sequence ID" value="ETF04650.1"/>
    <property type="molecule type" value="Genomic_DNA"/>
</dbReference>
<dbReference type="HOGENOM" id="CLU_3131428_0_0_4"/>
<dbReference type="Proteomes" id="UP000018733">
    <property type="component" value="Unassembled WGS sequence"/>
</dbReference>
<gene>
    <name evidence="1" type="ORF">W822_01540</name>
</gene>
<name>V8QZB0_9BURK</name>
<evidence type="ECO:0000313" key="2">
    <source>
        <dbReference type="Proteomes" id="UP000018733"/>
    </source>
</evidence>
<protein>
    <submittedName>
        <fullName evidence="1">Uncharacterized protein</fullName>
    </submittedName>
</protein>
<evidence type="ECO:0000313" key="1">
    <source>
        <dbReference type="EMBL" id="ETF04650.1"/>
    </source>
</evidence>
<accession>V8QZB0</accession>
<organism evidence="1 2">
    <name type="scientific">Advenella kashmirensis W13003</name>
    <dbReference type="NCBI Taxonomy" id="1424334"/>
    <lineage>
        <taxon>Bacteria</taxon>
        <taxon>Pseudomonadati</taxon>
        <taxon>Pseudomonadota</taxon>
        <taxon>Betaproteobacteria</taxon>
        <taxon>Burkholderiales</taxon>
        <taxon>Alcaligenaceae</taxon>
    </lineage>
</organism>
<comment type="caution">
    <text evidence="1">The sequence shown here is derived from an EMBL/GenBank/DDBJ whole genome shotgun (WGS) entry which is preliminary data.</text>
</comment>
<sequence length="49" mass="5461">MEASGDAIDLEKRHTKGFMVLQIDQRGRVAVLAAEEMLVDAQYLRARSA</sequence>